<protein>
    <submittedName>
        <fullName evidence="2">Uncharacterized protein</fullName>
    </submittedName>
</protein>
<dbReference type="EMBL" id="CAMAPF010000963">
    <property type="protein sequence ID" value="CAH9130927.1"/>
    <property type="molecule type" value="Genomic_DNA"/>
</dbReference>
<sequence>MTNTTYNCCIDNYFECTPRQSARQYSIRSPPLPEARVLGNAPPPLTRTSSSKGKSLFKSAFGNHMKKSKATSIAEQSSVNELSMYLTFHVDYEEGDDFDVLK</sequence>
<name>A0AAV0F6A8_9ASTE</name>
<reference evidence="2" key="1">
    <citation type="submission" date="2022-07" db="EMBL/GenBank/DDBJ databases">
        <authorList>
            <person name="Macas J."/>
            <person name="Novak P."/>
            <person name="Neumann P."/>
        </authorList>
    </citation>
    <scope>NUCLEOTIDE SEQUENCE</scope>
</reference>
<gene>
    <name evidence="2" type="ORF">CEPIT_LOCUS31016</name>
</gene>
<keyword evidence="3" id="KW-1185">Reference proteome</keyword>
<accession>A0AAV0F6A8</accession>
<evidence type="ECO:0000313" key="3">
    <source>
        <dbReference type="Proteomes" id="UP001152523"/>
    </source>
</evidence>
<evidence type="ECO:0000313" key="2">
    <source>
        <dbReference type="EMBL" id="CAH9130927.1"/>
    </source>
</evidence>
<proteinExistence type="predicted"/>
<evidence type="ECO:0000256" key="1">
    <source>
        <dbReference type="SAM" id="MobiDB-lite"/>
    </source>
</evidence>
<dbReference type="AlphaFoldDB" id="A0AAV0F6A8"/>
<feature type="region of interest" description="Disordered" evidence="1">
    <location>
        <begin position="28"/>
        <end position="54"/>
    </location>
</feature>
<dbReference type="Proteomes" id="UP001152523">
    <property type="component" value="Unassembled WGS sequence"/>
</dbReference>
<organism evidence="2 3">
    <name type="scientific">Cuscuta epithymum</name>
    <dbReference type="NCBI Taxonomy" id="186058"/>
    <lineage>
        <taxon>Eukaryota</taxon>
        <taxon>Viridiplantae</taxon>
        <taxon>Streptophyta</taxon>
        <taxon>Embryophyta</taxon>
        <taxon>Tracheophyta</taxon>
        <taxon>Spermatophyta</taxon>
        <taxon>Magnoliopsida</taxon>
        <taxon>eudicotyledons</taxon>
        <taxon>Gunneridae</taxon>
        <taxon>Pentapetalae</taxon>
        <taxon>asterids</taxon>
        <taxon>lamiids</taxon>
        <taxon>Solanales</taxon>
        <taxon>Convolvulaceae</taxon>
        <taxon>Cuscuteae</taxon>
        <taxon>Cuscuta</taxon>
        <taxon>Cuscuta subgen. Cuscuta</taxon>
    </lineage>
</organism>
<comment type="caution">
    <text evidence="2">The sequence shown here is derived from an EMBL/GenBank/DDBJ whole genome shotgun (WGS) entry which is preliminary data.</text>
</comment>